<dbReference type="EMBL" id="CP034951">
    <property type="protein sequence ID" value="QAA82701.1"/>
    <property type="molecule type" value="Genomic_DNA"/>
</dbReference>
<keyword evidence="2" id="KW-1185">Reference proteome</keyword>
<proteinExistence type="predicted"/>
<protein>
    <submittedName>
        <fullName evidence="1">DUF4256 domain-containing protein</fullName>
    </submittedName>
</protein>
<dbReference type="AlphaFoldDB" id="A0A410G647"/>
<dbReference type="KEGG" id="aev:EI546_13660"/>
<sequence>MKKLKTESQYALLEILKVRFDAHAKRFPNLDWSNVEAKLLKSPEKLWTLNEMERTGGEPNLLEYDKDADAFTFCDFSKESPKDRRSLCYDKKAWEFRKKFKPADNVKDVASRMGIDLMNETQYRKLQSFGDFDTKTSSWLETPASIRKLGGAIFADFRYGQVFIYHNGAESYYGSRGFRGVVRV</sequence>
<dbReference type="OrthoDB" id="8442276at2"/>
<dbReference type="InterPro" id="IPR025352">
    <property type="entry name" value="DUF4256"/>
</dbReference>
<dbReference type="Proteomes" id="UP000285517">
    <property type="component" value="Chromosome"/>
</dbReference>
<evidence type="ECO:0000313" key="1">
    <source>
        <dbReference type="EMBL" id="QAA82701.1"/>
    </source>
</evidence>
<name>A0A410G647_9FLAO</name>
<dbReference type="Pfam" id="PF14066">
    <property type="entry name" value="DUF4256"/>
    <property type="match status" value="1"/>
</dbReference>
<accession>A0A410G647</accession>
<gene>
    <name evidence="1" type="ORF">EI546_13660</name>
</gene>
<dbReference type="RefSeq" id="WP_128251066.1">
    <property type="nucleotide sequence ID" value="NZ_CP034951.1"/>
</dbReference>
<organism evidence="1 2">
    <name type="scientific">Aequorivita ciconiae</name>
    <dbReference type="NCBI Taxonomy" id="2494375"/>
    <lineage>
        <taxon>Bacteria</taxon>
        <taxon>Pseudomonadati</taxon>
        <taxon>Bacteroidota</taxon>
        <taxon>Flavobacteriia</taxon>
        <taxon>Flavobacteriales</taxon>
        <taxon>Flavobacteriaceae</taxon>
        <taxon>Aequorivita</taxon>
    </lineage>
</organism>
<reference evidence="1 2" key="1">
    <citation type="submission" date="2019-01" db="EMBL/GenBank/DDBJ databases">
        <title>Complete genome sequencing of Aequorivita sp. H23M31.</title>
        <authorList>
            <person name="Bae J.-W."/>
        </authorList>
    </citation>
    <scope>NUCLEOTIDE SEQUENCE [LARGE SCALE GENOMIC DNA]</scope>
    <source>
        <strain evidence="1 2">H23M31</strain>
    </source>
</reference>
<evidence type="ECO:0000313" key="2">
    <source>
        <dbReference type="Proteomes" id="UP000285517"/>
    </source>
</evidence>